<evidence type="ECO:0000256" key="1">
    <source>
        <dbReference type="ARBA" id="ARBA00004162"/>
    </source>
</evidence>
<comment type="subcellular location">
    <subcellularLocation>
        <location evidence="1">Cell membrane</location>
        <topology evidence="1">Single-pass membrane protein</topology>
    </subcellularLocation>
</comment>
<feature type="transmembrane region" description="Helical" evidence="7">
    <location>
        <begin position="288"/>
        <end position="305"/>
    </location>
</feature>
<evidence type="ECO:0000256" key="5">
    <source>
        <dbReference type="ARBA" id="ARBA00023136"/>
    </source>
</evidence>
<dbReference type="Proteomes" id="UP001556631">
    <property type="component" value="Unassembled WGS sequence"/>
</dbReference>
<evidence type="ECO:0000256" key="7">
    <source>
        <dbReference type="SAM" id="Phobius"/>
    </source>
</evidence>
<keyword evidence="3 7" id="KW-0812">Transmembrane</keyword>
<feature type="transmembrane region" description="Helical" evidence="7">
    <location>
        <begin position="116"/>
        <end position="133"/>
    </location>
</feature>
<feature type="transmembrane region" description="Helical" evidence="7">
    <location>
        <begin position="70"/>
        <end position="96"/>
    </location>
</feature>
<evidence type="ECO:0000256" key="4">
    <source>
        <dbReference type="ARBA" id="ARBA00022989"/>
    </source>
</evidence>
<protein>
    <submittedName>
        <fullName evidence="9">PspC domain-containing protein</fullName>
    </submittedName>
</protein>
<dbReference type="RefSeq" id="WP_367994107.1">
    <property type="nucleotide sequence ID" value="NZ_JBFPJR010000016.1"/>
</dbReference>
<dbReference type="PANTHER" id="PTHR33885:SF3">
    <property type="entry name" value="PHAGE SHOCK PROTEIN C"/>
    <property type="match status" value="1"/>
</dbReference>
<reference evidence="9 10" key="1">
    <citation type="submission" date="2024-07" db="EMBL/GenBank/DDBJ databases">
        <authorList>
            <person name="Lee S."/>
            <person name="Kang M."/>
        </authorList>
    </citation>
    <scope>NUCLEOTIDE SEQUENCE [LARGE SCALE GENOMIC DNA]</scope>
    <source>
        <strain evidence="9 10">DS6</strain>
    </source>
</reference>
<feature type="compositionally biased region" description="Pro residues" evidence="6">
    <location>
        <begin position="210"/>
        <end position="224"/>
    </location>
</feature>
<feature type="domain" description="Phage shock protein PspC N-terminal" evidence="8">
    <location>
        <begin position="48"/>
        <end position="100"/>
    </location>
</feature>
<dbReference type="EMBL" id="JBFPJR010000016">
    <property type="protein sequence ID" value="MEX0428140.1"/>
    <property type="molecule type" value="Genomic_DNA"/>
</dbReference>
<evidence type="ECO:0000259" key="8">
    <source>
        <dbReference type="Pfam" id="PF04024"/>
    </source>
</evidence>
<name>A0ABV3T1J4_9ACTN</name>
<feature type="region of interest" description="Disordered" evidence="6">
    <location>
        <begin position="202"/>
        <end position="224"/>
    </location>
</feature>
<evidence type="ECO:0000313" key="9">
    <source>
        <dbReference type="EMBL" id="MEX0428140.1"/>
    </source>
</evidence>
<feature type="region of interest" description="Disordered" evidence="6">
    <location>
        <begin position="165"/>
        <end position="187"/>
    </location>
</feature>
<keyword evidence="5 7" id="KW-0472">Membrane</keyword>
<feature type="transmembrane region" description="Helical" evidence="7">
    <location>
        <begin position="233"/>
        <end position="251"/>
    </location>
</feature>
<accession>A0ABV3T1J4</accession>
<gene>
    <name evidence="9" type="ORF">AB3X52_10965</name>
</gene>
<organism evidence="9 10">
    <name type="scientific">Nocardioides eburneus</name>
    <dbReference type="NCBI Taxonomy" id="3231482"/>
    <lineage>
        <taxon>Bacteria</taxon>
        <taxon>Bacillati</taxon>
        <taxon>Actinomycetota</taxon>
        <taxon>Actinomycetes</taxon>
        <taxon>Propionibacteriales</taxon>
        <taxon>Nocardioidaceae</taxon>
        <taxon>Nocardioides</taxon>
    </lineage>
</organism>
<feature type="transmembrane region" description="Helical" evidence="7">
    <location>
        <begin position="139"/>
        <end position="156"/>
    </location>
</feature>
<evidence type="ECO:0000313" key="10">
    <source>
        <dbReference type="Proteomes" id="UP001556631"/>
    </source>
</evidence>
<evidence type="ECO:0000256" key="3">
    <source>
        <dbReference type="ARBA" id="ARBA00022692"/>
    </source>
</evidence>
<keyword evidence="4 7" id="KW-1133">Transmembrane helix</keyword>
<dbReference type="InterPro" id="IPR007168">
    <property type="entry name" value="Phageshock_PspC_N"/>
</dbReference>
<evidence type="ECO:0000256" key="6">
    <source>
        <dbReference type="SAM" id="MobiDB-lite"/>
    </source>
</evidence>
<feature type="compositionally biased region" description="Gly residues" evidence="6">
    <location>
        <begin position="12"/>
        <end position="24"/>
    </location>
</feature>
<proteinExistence type="predicted"/>
<dbReference type="InterPro" id="IPR052027">
    <property type="entry name" value="PspC"/>
</dbReference>
<keyword evidence="2" id="KW-1003">Cell membrane</keyword>
<keyword evidence="10" id="KW-1185">Reference proteome</keyword>
<feature type="compositionally biased region" description="Pro residues" evidence="6">
    <location>
        <begin position="1"/>
        <end position="11"/>
    </location>
</feature>
<evidence type="ECO:0000256" key="2">
    <source>
        <dbReference type="ARBA" id="ARBA00022475"/>
    </source>
</evidence>
<dbReference type="PANTHER" id="PTHR33885">
    <property type="entry name" value="PHAGE SHOCK PROTEIN C"/>
    <property type="match status" value="1"/>
</dbReference>
<feature type="transmembrane region" description="Helical" evidence="7">
    <location>
        <begin position="263"/>
        <end position="281"/>
    </location>
</feature>
<dbReference type="Pfam" id="PF04024">
    <property type="entry name" value="PspC"/>
    <property type="match status" value="1"/>
</dbReference>
<sequence length="444" mass="45868">MTTTPTDPPSPGSGGGPGGTGTPGPSGPHVSAEEARDLSRLRRTVHGSPEGRHIAGVAGGLARHLDIDPIIVRVGLVVLVFFGGAGLLLYAVGWLFVPEEGREQAVIKVDPRGRSLVLYVTGGIALLAILGDTVGRFHLPWPLIVVALVVLVLLTRREGAWTRLGRSGEQAGDPGGTRPAAPWPTDPVAPAPYAGRVDLSKDATAHGPAPAGPAPVPPPTWVRPPDPRRRGPLLFLPTLCLIALADGLLGVVDVAGADIAGPAYPALALGVIGAMLVLGSLWGRAGGLIALGLIGTLVLAGSAAAHEWDLHDSNRTLHPATAAQVPADYDFNVGEVVLDLTSVADLEALDGRTLRLDGDMGRIRVIVPDELTVEAHGHVGGPGNVRLFDEGRGGIDNTLDHVRPGTAGDAPEITIDADLSVGSIEVVDEDHATRSDRLGERSTR</sequence>
<feature type="region of interest" description="Disordered" evidence="6">
    <location>
        <begin position="1"/>
        <end position="39"/>
    </location>
</feature>
<comment type="caution">
    <text evidence="9">The sequence shown here is derived from an EMBL/GenBank/DDBJ whole genome shotgun (WGS) entry which is preliminary data.</text>
</comment>